<dbReference type="Gene3D" id="2.30.30.380">
    <property type="entry name" value="Zn-finger domain of Sec23/24"/>
    <property type="match status" value="1"/>
</dbReference>
<dbReference type="InterPro" id="IPR037364">
    <property type="entry name" value="Sec23"/>
</dbReference>
<evidence type="ECO:0000313" key="3">
    <source>
        <dbReference type="Ensembl" id="ENSSSCP00030010238.1"/>
    </source>
</evidence>
<evidence type="ECO:0000256" key="1">
    <source>
        <dbReference type="RuleBase" id="RU365030"/>
    </source>
</evidence>
<feature type="domain" description="Zinc finger Sec23/Sec24-type" evidence="2">
    <location>
        <begin position="49"/>
        <end position="79"/>
    </location>
</feature>
<reference evidence="3" key="1">
    <citation type="submission" date="2025-05" db="UniProtKB">
        <authorList>
            <consortium name="Ensembl"/>
        </authorList>
    </citation>
    <scope>IDENTIFICATION</scope>
</reference>
<dbReference type="PANTHER" id="PTHR11141:SF7">
    <property type="entry name" value="PROTEIN TRANSPORT PROTEIN SEC23A"/>
    <property type="match status" value="1"/>
</dbReference>
<keyword evidence="1" id="KW-0472">Membrane</keyword>
<name>A0A8D1C124_PIG</name>
<dbReference type="Proteomes" id="UP000694722">
    <property type="component" value="Unplaced"/>
</dbReference>
<dbReference type="GO" id="GO:0005829">
    <property type="term" value="C:cytosol"/>
    <property type="evidence" value="ECO:0007669"/>
    <property type="project" value="UniProtKB-SubCell"/>
</dbReference>
<dbReference type="GO" id="GO:0006886">
    <property type="term" value="P:intracellular protein transport"/>
    <property type="evidence" value="ECO:0007669"/>
    <property type="project" value="InterPro"/>
</dbReference>
<dbReference type="AlphaFoldDB" id="A0A8D1C124"/>
<dbReference type="Gene3D" id="2.60.40.1670">
    <property type="entry name" value="beta-sandwich domain of Sec23/24"/>
    <property type="match status" value="1"/>
</dbReference>
<evidence type="ECO:0000259" key="2">
    <source>
        <dbReference type="Pfam" id="PF04810"/>
    </source>
</evidence>
<comment type="subcellular location">
    <subcellularLocation>
        <location evidence="1">Cytoplasmic vesicle</location>
        <location evidence="1">COPII-coated vesicle membrane</location>
        <topology evidence="1">Peripheral membrane protein</topology>
        <orientation evidence="1">Cytoplasmic side</orientation>
    </subcellularLocation>
    <subcellularLocation>
        <location evidence="1">Endoplasmic reticulum membrane</location>
        <topology evidence="1">Peripheral membrane protein</topology>
        <orientation evidence="1">Cytoplasmic side</orientation>
    </subcellularLocation>
    <subcellularLocation>
        <location evidence="1">Cytoplasm</location>
        <location evidence="1">Cytosol</location>
    </subcellularLocation>
</comment>
<comment type="similarity">
    <text evidence="1">Belongs to the SEC23/SEC24 family. SEC23 subfamily.</text>
</comment>
<dbReference type="Ensembl" id="ENSSSCT00040094881.1">
    <property type="protein sequence ID" value="ENSSSCP00040041975.1"/>
    <property type="gene ID" value="ENSSSCG00040069303.1"/>
</dbReference>
<dbReference type="InterPro" id="IPR036174">
    <property type="entry name" value="Znf_Sec23_Sec24_sf"/>
</dbReference>
<dbReference type="GO" id="GO:0006888">
    <property type="term" value="P:endoplasmic reticulum to Golgi vesicle-mediated transport"/>
    <property type="evidence" value="ECO:0007669"/>
    <property type="project" value="InterPro"/>
</dbReference>
<keyword evidence="1" id="KW-0479">Metal-binding</keyword>
<dbReference type="GO" id="GO:0005789">
    <property type="term" value="C:endoplasmic reticulum membrane"/>
    <property type="evidence" value="ECO:0007669"/>
    <property type="project" value="UniProtKB-SubCell"/>
</dbReference>
<evidence type="ECO:0000313" key="4">
    <source>
        <dbReference type="Proteomes" id="UP000694570"/>
    </source>
</evidence>
<keyword evidence="1" id="KW-0968">Cytoplasmic vesicle</keyword>
<protein>
    <recommendedName>
        <fullName evidence="1">Protein transport protein SEC23</fullName>
    </recommendedName>
</protein>
<dbReference type="InterPro" id="IPR006895">
    <property type="entry name" value="Znf_Sec23_Sec24"/>
</dbReference>
<sequence length="88" mass="10392">MTTYLEFIQQNEEQDGIRFSWNVWPSSRLEAIRMVVPVAALVTPDFRTTCCAVFNPLCHVDYQAKFWACNFCYQRNQVRKPPLLMLML</sequence>
<organism evidence="3 4">
    <name type="scientific">Sus scrofa</name>
    <name type="common">Pig</name>
    <dbReference type="NCBI Taxonomy" id="9823"/>
    <lineage>
        <taxon>Eukaryota</taxon>
        <taxon>Metazoa</taxon>
        <taxon>Chordata</taxon>
        <taxon>Craniata</taxon>
        <taxon>Vertebrata</taxon>
        <taxon>Euteleostomi</taxon>
        <taxon>Mammalia</taxon>
        <taxon>Eutheria</taxon>
        <taxon>Laurasiatheria</taxon>
        <taxon>Artiodactyla</taxon>
        <taxon>Suina</taxon>
        <taxon>Suidae</taxon>
        <taxon>Sus</taxon>
    </lineage>
</organism>
<keyword evidence="1" id="KW-0256">Endoplasmic reticulum</keyword>
<dbReference type="SUPFAM" id="SSF81995">
    <property type="entry name" value="beta-sandwich domain of Sec23/24"/>
    <property type="match status" value="1"/>
</dbReference>
<proteinExistence type="inferred from homology"/>
<keyword evidence="1" id="KW-0963">Cytoplasm</keyword>
<keyword evidence="1" id="KW-0653">Protein transport</keyword>
<dbReference type="GO" id="GO:0008270">
    <property type="term" value="F:zinc ion binding"/>
    <property type="evidence" value="ECO:0007669"/>
    <property type="project" value="InterPro"/>
</dbReference>
<comment type="function">
    <text evidence="1">Component of the coat protein complex II (COPII) which promotes the formation of transport vesicles from the endoplasmic reticulum (ER). The coat has two main functions, the physical deformation of the endoplasmic reticulum membrane into vesicles and the selection of cargo molecules.</text>
</comment>
<dbReference type="Proteomes" id="UP000694570">
    <property type="component" value="Unplaced"/>
</dbReference>
<dbReference type="Pfam" id="PF04810">
    <property type="entry name" value="zf-Sec23_Sec24"/>
    <property type="match status" value="1"/>
</dbReference>
<accession>A0A8D1C124</accession>
<keyword evidence="1" id="KW-0931">ER-Golgi transport</keyword>
<dbReference type="PANTHER" id="PTHR11141">
    <property type="entry name" value="PROTEIN TRANSPORT PROTEIN SEC23"/>
    <property type="match status" value="1"/>
</dbReference>
<dbReference type="SUPFAM" id="SSF82919">
    <property type="entry name" value="Zn-finger domain of Sec23/24"/>
    <property type="match status" value="1"/>
</dbReference>
<keyword evidence="1" id="KW-0862">Zinc</keyword>
<keyword evidence="1" id="KW-0813">Transport</keyword>
<dbReference type="GO" id="GO:0030127">
    <property type="term" value="C:COPII vesicle coat"/>
    <property type="evidence" value="ECO:0007669"/>
    <property type="project" value="InterPro"/>
</dbReference>
<dbReference type="Ensembl" id="ENSSSCT00030022800.1">
    <property type="protein sequence ID" value="ENSSSCP00030010238.1"/>
    <property type="gene ID" value="ENSSSCG00030016483.1"/>
</dbReference>